<reference evidence="1 2" key="1">
    <citation type="submission" date="2016-07" db="EMBL/GenBank/DDBJ databases">
        <title>Multiple horizontal gene transfer events from other fungi enriched the ability of initially mycotrophic Trichoderma (Ascomycota) to feed on dead plant biomass.</title>
        <authorList>
            <consortium name="DOE Joint Genome Institute"/>
            <person name="Aerts A."/>
            <person name="Atanasova L."/>
            <person name="Chenthamara K."/>
            <person name="Zhang J."/>
            <person name="Grujic M."/>
            <person name="Henrissat B."/>
            <person name="Kuo A."/>
            <person name="Salamov A."/>
            <person name="Lipzen A."/>
            <person name="Labutti K."/>
            <person name="Barry K."/>
            <person name="Miao Y."/>
            <person name="Rahimi M.J."/>
            <person name="Shen Q."/>
            <person name="Grigoriev I.V."/>
            <person name="Kubicek C.P."/>
            <person name="Druzhinina I.S."/>
        </authorList>
    </citation>
    <scope>NUCLEOTIDE SEQUENCE [LARGE SCALE GENOMIC DNA]</scope>
    <source>
        <strain evidence="1 2">CBS 226.95</strain>
    </source>
</reference>
<organism evidence="1 2">
    <name type="scientific">Trichoderma harzianum CBS 226.95</name>
    <dbReference type="NCBI Taxonomy" id="983964"/>
    <lineage>
        <taxon>Eukaryota</taxon>
        <taxon>Fungi</taxon>
        <taxon>Dikarya</taxon>
        <taxon>Ascomycota</taxon>
        <taxon>Pezizomycotina</taxon>
        <taxon>Sordariomycetes</taxon>
        <taxon>Hypocreomycetidae</taxon>
        <taxon>Hypocreales</taxon>
        <taxon>Hypocreaceae</taxon>
        <taxon>Trichoderma</taxon>
    </lineage>
</organism>
<dbReference type="GeneID" id="36624125"/>
<dbReference type="Proteomes" id="UP000241690">
    <property type="component" value="Unassembled WGS sequence"/>
</dbReference>
<gene>
    <name evidence="1" type="ORF">M431DRAFT_477348</name>
</gene>
<evidence type="ECO:0000313" key="1">
    <source>
        <dbReference type="EMBL" id="PTB60940.1"/>
    </source>
</evidence>
<evidence type="ECO:0000313" key="2">
    <source>
        <dbReference type="Proteomes" id="UP000241690"/>
    </source>
</evidence>
<dbReference type="EMBL" id="KZ679675">
    <property type="protein sequence ID" value="PTB60940.1"/>
    <property type="molecule type" value="Genomic_DNA"/>
</dbReference>
<dbReference type="AlphaFoldDB" id="A0A2T4AV45"/>
<proteinExistence type="predicted"/>
<dbReference type="RefSeq" id="XP_024780617.1">
    <property type="nucleotide sequence ID" value="XM_024915556.1"/>
</dbReference>
<protein>
    <submittedName>
        <fullName evidence="1">Uncharacterized protein</fullName>
    </submittedName>
</protein>
<name>A0A2T4AV45_TRIHA</name>
<sequence length="254" mass="27040">MSKDLSAGLFASRSSCISCCVMYNAVVSARLSKHPCRASVPVRASDAVFQGTCNAKVLNATFAPCQGASNWIQCSQHVIHCLLQIEVGDEIFSHASRFTLGKMDQPTFWFVRRPGKSVGSATSNLLLGDMGRLICRYHAQSRANVLPTGSVSTAATAIPSAFALAVGVQLPRPASYAPPMSAFSINGMVLQEAAANGRLKVVAKRAGTPLSSPFDGLVQPESPKAQLLKSSNSLRASFGVEWRRASVTSRRPAR</sequence>
<accession>A0A2T4AV45</accession>
<keyword evidence="2" id="KW-1185">Reference proteome</keyword>